<dbReference type="Pfam" id="PF00078">
    <property type="entry name" value="RVT_1"/>
    <property type="match status" value="1"/>
</dbReference>
<dbReference type="InterPro" id="IPR000477">
    <property type="entry name" value="RT_dom"/>
</dbReference>
<evidence type="ECO:0000256" key="8">
    <source>
        <dbReference type="ARBA" id="ARBA00034120"/>
    </source>
</evidence>
<evidence type="ECO:0000256" key="7">
    <source>
        <dbReference type="ARBA" id="ARBA00023118"/>
    </source>
</evidence>
<dbReference type="GO" id="GO:0051607">
    <property type="term" value="P:defense response to virus"/>
    <property type="evidence" value="ECO:0007669"/>
    <property type="project" value="UniProtKB-KW"/>
</dbReference>
<evidence type="ECO:0000313" key="12">
    <source>
        <dbReference type="EMBL" id="NSJ50283.1"/>
    </source>
</evidence>
<dbReference type="Proteomes" id="UP000669239">
    <property type="component" value="Unassembled WGS sequence"/>
</dbReference>
<evidence type="ECO:0000256" key="4">
    <source>
        <dbReference type="ARBA" id="ARBA00022723"/>
    </source>
</evidence>
<dbReference type="GO" id="GO:0003964">
    <property type="term" value="F:RNA-directed DNA polymerase activity"/>
    <property type="evidence" value="ECO:0007669"/>
    <property type="project" value="UniProtKB-KW"/>
</dbReference>
<evidence type="ECO:0000256" key="6">
    <source>
        <dbReference type="ARBA" id="ARBA00022918"/>
    </source>
</evidence>
<dbReference type="AlphaFoldDB" id="A0AAW5C2G4"/>
<dbReference type="GO" id="GO:0003723">
    <property type="term" value="F:RNA binding"/>
    <property type="evidence" value="ECO:0007669"/>
    <property type="project" value="InterPro"/>
</dbReference>
<dbReference type="InterPro" id="IPR000123">
    <property type="entry name" value="Reverse_transcriptase_msDNA"/>
</dbReference>
<dbReference type="PANTHER" id="PTHR34047">
    <property type="entry name" value="NUCLEAR INTRON MATURASE 1, MITOCHONDRIAL-RELATED"/>
    <property type="match status" value="1"/>
</dbReference>
<reference evidence="11" key="3">
    <citation type="submission" date="2022-01" db="EMBL/GenBank/DDBJ databases">
        <title>Collection of gut derived symbiotic bacterial strains cultured from healthy donors.</title>
        <authorList>
            <person name="Lin H."/>
            <person name="Kohout C."/>
            <person name="Waligurski E."/>
            <person name="Pamer E.G."/>
        </authorList>
    </citation>
    <scope>NUCLEOTIDE SEQUENCE</scope>
    <source>
        <strain evidence="11">DFI.6.55</strain>
    </source>
</reference>
<dbReference type="EMBL" id="JAAITT010000024">
    <property type="protein sequence ID" value="NSJ50283.1"/>
    <property type="molecule type" value="Genomic_DNA"/>
</dbReference>
<keyword evidence="4" id="KW-0479">Metal-binding</keyword>
<comment type="catalytic activity">
    <reaction evidence="9">
        <text>DNA(n) + a 2'-deoxyribonucleoside 5'-triphosphate = DNA(n+1) + diphosphate</text>
        <dbReference type="Rhea" id="RHEA:22508"/>
        <dbReference type="Rhea" id="RHEA-COMP:17339"/>
        <dbReference type="Rhea" id="RHEA-COMP:17340"/>
        <dbReference type="ChEBI" id="CHEBI:33019"/>
        <dbReference type="ChEBI" id="CHEBI:61560"/>
        <dbReference type="ChEBI" id="CHEBI:173112"/>
        <dbReference type="EC" id="2.7.7.49"/>
    </reaction>
</comment>
<dbReference type="SUPFAM" id="SSF56672">
    <property type="entry name" value="DNA/RNA polymerases"/>
    <property type="match status" value="1"/>
</dbReference>
<proteinExistence type="inferred from homology"/>
<evidence type="ECO:0000313" key="13">
    <source>
        <dbReference type="Proteomes" id="UP000669239"/>
    </source>
</evidence>
<dbReference type="EMBL" id="JAKNGE010000022">
    <property type="protein sequence ID" value="MCG4747249.1"/>
    <property type="molecule type" value="Genomic_DNA"/>
</dbReference>
<dbReference type="InterPro" id="IPR043502">
    <property type="entry name" value="DNA/RNA_pol_sf"/>
</dbReference>
<evidence type="ECO:0000313" key="11">
    <source>
        <dbReference type="EMBL" id="MCG4747249.1"/>
    </source>
</evidence>
<organism evidence="11 14">
    <name type="scientific">Enterocloster aldenensis</name>
    <dbReference type="NCBI Taxonomy" id="358742"/>
    <lineage>
        <taxon>Bacteria</taxon>
        <taxon>Bacillati</taxon>
        <taxon>Bacillota</taxon>
        <taxon>Clostridia</taxon>
        <taxon>Lachnospirales</taxon>
        <taxon>Lachnospiraceae</taxon>
        <taxon>Enterocloster</taxon>
    </lineage>
</organism>
<feature type="domain" description="Reverse transcriptase" evidence="10">
    <location>
        <begin position="57"/>
        <end position="236"/>
    </location>
</feature>
<evidence type="ECO:0000313" key="14">
    <source>
        <dbReference type="Proteomes" id="UP001299608"/>
    </source>
</evidence>
<dbReference type="PRINTS" id="PR00866">
    <property type="entry name" value="RNADNAPOLMS"/>
</dbReference>
<keyword evidence="13" id="KW-1185">Reference proteome</keyword>
<reference evidence="12" key="2">
    <citation type="submission" date="2020-02" db="EMBL/GenBank/DDBJ databases">
        <authorList>
            <person name="Littmann E."/>
            <person name="Sorbara M."/>
        </authorList>
    </citation>
    <scope>NUCLEOTIDE SEQUENCE</scope>
    <source>
        <strain evidence="12">MSK.1.17</strain>
    </source>
</reference>
<protein>
    <recommendedName>
        <fullName evidence="1">RNA-directed DNA polymerase</fullName>
        <ecNumber evidence="1">2.7.7.49</ecNumber>
    </recommendedName>
</protein>
<dbReference type="Proteomes" id="UP001299608">
    <property type="component" value="Unassembled WGS sequence"/>
</dbReference>
<keyword evidence="7" id="KW-0051">Antiviral defense</keyword>
<reference evidence="12 13" key="1">
    <citation type="journal article" date="2020" name="Cell Host Microbe">
        <title>Functional and Genomic Variation between Human-Derived Isolates of Lachnospiraceae Reveals Inter- and Intra-Species Diversity.</title>
        <authorList>
            <person name="Sorbara M.T."/>
            <person name="Littmann E.R."/>
            <person name="Fontana E."/>
            <person name="Moody T.U."/>
            <person name="Kohout C.E."/>
            <person name="Gjonbalaj M."/>
            <person name="Eaton V."/>
            <person name="Seok R."/>
            <person name="Leiner I.M."/>
            <person name="Pamer E.G."/>
        </authorList>
    </citation>
    <scope>NUCLEOTIDE SEQUENCE [LARGE SCALE GENOMIC DNA]</scope>
    <source>
        <strain evidence="12 13">MSK.1.17</strain>
    </source>
</reference>
<dbReference type="EC" id="2.7.7.49" evidence="1"/>
<accession>A0AAW5C2G4</accession>
<keyword evidence="5" id="KW-0460">Magnesium</keyword>
<dbReference type="CDD" id="cd03487">
    <property type="entry name" value="RT_Bac_retron_II"/>
    <property type="match status" value="1"/>
</dbReference>
<evidence type="ECO:0000256" key="2">
    <source>
        <dbReference type="ARBA" id="ARBA00022679"/>
    </source>
</evidence>
<evidence type="ECO:0000256" key="3">
    <source>
        <dbReference type="ARBA" id="ARBA00022695"/>
    </source>
</evidence>
<name>A0AAW5C2G4_9FIRM</name>
<sequence length="333" mass="37654">MGEPGLWKYCTAGHCREMILSLRLLEGEEWTQGRVLSCLYAISNHTEKHYNKQKLIKKGGGVRHILAPDPVLKTVQRNILHHVLEGLEVSPCAMAYHKGASVRLNAACHMDKQVVLKLDIKDFFGSITFPMVHRGAFNSRYFPVPVGTLLTSLCCCQDRLPQGSPASAAISNLVMKPFDTYMEGWCRDRGIVYTRYCDDMTFSGDFRVSAVYGKVNGFLGAMGFELNQSKTKVLTRHVRQTVTGMVVNDKVQVPLPYRRALRQEVYYCLKYGVKEHLRHRGETAYLAMGEEGELRYLQSLCGRIGFVLSADPEDKWFRDAADLVTGNIKTYLK</sequence>
<comment type="caution">
    <text evidence="11">The sequence shown here is derived from an EMBL/GenBank/DDBJ whole genome shotgun (WGS) entry which is preliminary data.</text>
</comment>
<dbReference type="GO" id="GO:0046872">
    <property type="term" value="F:metal ion binding"/>
    <property type="evidence" value="ECO:0007669"/>
    <property type="project" value="UniProtKB-KW"/>
</dbReference>
<evidence type="ECO:0000259" key="10">
    <source>
        <dbReference type="Pfam" id="PF00078"/>
    </source>
</evidence>
<comment type="similarity">
    <text evidence="8">Belongs to the bacterial reverse transcriptase family.</text>
</comment>
<evidence type="ECO:0000256" key="1">
    <source>
        <dbReference type="ARBA" id="ARBA00012493"/>
    </source>
</evidence>
<keyword evidence="3" id="KW-0548">Nucleotidyltransferase</keyword>
<dbReference type="InterPro" id="IPR051083">
    <property type="entry name" value="GrpII_Intron_Splice-Mob/Def"/>
</dbReference>
<keyword evidence="6 11" id="KW-0695">RNA-directed DNA polymerase</keyword>
<evidence type="ECO:0000256" key="5">
    <source>
        <dbReference type="ARBA" id="ARBA00022842"/>
    </source>
</evidence>
<keyword evidence="2" id="KW-0808">Transferase</keyword>
<dbReference type="RefSeq" id="WP_165642383.1">
    <property type="nucleotide sequence ID" value="NZ_CAXTHN010000017.1"/>
</dbReference>
<gene>
    <name evidence="12" type="ORF">G5B36_16465</name>
    <name evidence="11" type="ORF">L0N08_17635</name>
</gene>
<evidence type="ECO:0000256" key="9">
    <source>
        <dbReference type="ARBA" id="ARBA00048173"/>
    </source>
</evidence>
<dbReference type="PANTHER" id="PTHR34047:SF7">
    <property type="entry name" value="RNA-DIRECTED DNA POLYMERASE"/>
    <property type="match status" value="1"/>
</dbReference>